<evidence type="ECO:0000313" key="2">
    <source>
        <dbReference type="EMBL" id="WXA02153.1"/>
    </source>
</evidence>
<keyword evidence="1" id="KW-0175">Coiled coil</keyword>
<evidence type="ECO:0000313" key="4">
    <source>
        <dbReference type="Proteomes" id="UP001368318"/>
    </source>
</evidence>
<accession>A0AAU6NX41</accession>
<dbReference type="AlphaFoldDB" id="A0AAU6NX41"/>
<proteinExistence type="predicted"/>
<name>A0AAU6NX41_9FLAO</name>
<feature type="coiled-coil region" evidence="1">
    <location>
        <begin position="157"/>
        <end position="208"/>
    </location>
</feature>
<dbReference type="EMBL" id="CP136924">
    <property type="protein sequence ID" value="WXA02153.1"/>
    <property type="molecule type" value="Genomic_DNA"/>
</dbReference>
<keyword evidence="4" id="KW-1185">Reference proteome</keyword>
<sequence>MNKEHIYNNKNIDRVNDWLNKPKHAIQIINADTGVEIRFTPNPDNPKRHFANWTLDDILSRSSNIYEFFINLYEKDIQAFIVKLKKPNGTSYKVQDTFKIELVENSMLRNGEDKGATQVAPVQTTPTEPNYQNHSPMQHLGGLGAAAQAAGLGFNDLVNLKAKAEKYDELKEQFDELKADKRKLDLDNKELQSKVNTAAKELDLAIKEAKLDQKGIMDSPAVTKLAESLPTFIPLLLEQKHAHSGNHSSNAKLEQPELSESKQGLIDWIKSDDITDEVAENFYSVVLHHANSSDEFRAELQQLLNKHTA</sequence>
<dbReference type="EMBL" id="CP136925">
    <property type="protein sequence ID" value="WXA12686.1"/>
    <property type="molecule type" value="Genomic_DNA"/>
</dbReference>
<dbReference type="KEGG" id="mcaa:R3L15_11210"/>
<evidence type="ECO:0000256" key="1">
    <source>
        <dbReference type="SAM" id="Coils"/>
    </source>
</evidence>
<reference evidence="2 4" key="1">
    <citation type="submission" date="2023-10" db="EMBL/GenBank/DDBJ databases">
        <title>Culture-based analysis of two novel bacteria associated with mangrove crab gills.</title>
        <authorList>
            <person name="Yang X."/>
            <person name="Garuglieri E."/>
            <person name="Van Goethem M.W."/>
            <person name="Fusi M."/>
            <person name="Marasco R."/>
            <person name="Daffonchio D.G."/>
        </authorList>
    </citation>
    <scope>NUCLEOTIDE SEQUENCE [LARGE SCALE GENOMIC DNA]</scope>
    <source>
        <strain evidence="3">UG2-1</strain>
        <strain evidence="2">UG2-2</strain>
        <strain evidence="4">UG2_2</strain>
    </source>
</reference>
<organism evidence="2 4">
    <name type="scientific">Mangrovimonas cancribranchiae</name>
    <dbReference type="NCBI Taxonomy" id="3080055"/>
    <lineage>
        <taxon>Bacteria</taxon>
        <taxon>Pseudomonadati</taxon>
        <taxon>Bacteroidota</taxon>
        <taxon>Flavobacteriia</taxon>
        <taxon>Flavobacteriales</taxon>
        <taxon>Flavobacteriaceae</taxon>
        <taxon>Mangrovimonas</taxon>
    </lineage>
</organism>
<protein>
    <submittedName>
        <fullName evidence="2">Uncharacterized protein</fullName>
    </submittedName>
</protein>
<dbReference type="RefSeq" id="WP_338731764.1">
    <property type="nucleotide sequence ID" value="NZ_CP136924.1"/>
</dbReference>
<evidence type="ECO:0000313" key="3">
    <source>
        <dbReference type="EMBL" id="WXA12686.1"/>
    </source>
</evidence>
<gene>
    <name evidence="3" type="ORF">R3L15_11210</name>
    <name evidence="2" type="ORF">R3L16_10380</name>
</gene>
<dbReference type="Proteomes" id="UP001368318">
    <property type="component" value="Chromosome"/>
</dbReference>